<dbReference type="EMBL" id="GGEC01076271">
    <property type="protein sequence ID" value="MBX56755.1"/>
    <property type="molecule type" value="Transcribed_RNA"/>
</dbReference>
<protein>
    <submittedName>
        <fullName evidence="1">Uncharacterized protein</fullName>
    </submittedName>
</protein>
<sequence>MFFLLIILTSLSCS</sequence>
<evidence type="ECO:0000313" key="1">
    <source>
        <dbReference type="EMBL" id="MBX56755.1"/>
    </source>
</evidence>
<reference evidence="1" key="1">
    <citation type="submission" date="2018-02" db="EMBL/GenBank/DDBJ databases">
        <title>Rhizophora mucronata_Transcriptome.</title>
        <authorList>
            <person name="Meera S.P."/>
            <person name="Sreeshan A."/>
            <person name="Augustine A."/>
        </authorList>
    </citation>
    <scope>NUCLEOTIDE SEQUENCE</scope>
    <source>
        <tissue evidence="1">Leaf</tissue>
    </source>
</reference>
<accession>A0A2P2PPX7</accession>
<name>A0A2P2PPX7_RHIMU</name>
<proteinExistence type="predicted"/>
<organism evidence="1">
    <name type="scientific">Rhizophora mucronata</name>
    <name type="common">Asiatic mangrove</name>
    <dbReference type="NCBI Taxonomy" id="61149"/>
    <lineage>
        <taxon>Eukaryota</taxon>
        <taxon>Viridiplantae</taxon>
        <taxon>Streptophyta</taxon>
        <taxon>Embryophyta</taxon>
        <taxon>Tracheophyta</taxon>
        <taxon>Spermatophyta</taxon>
        <taxon>Magnoliopsida</taxon>
        <taxon>eudicotyledons</taxon>
        <taxon>Gunneridae</taxon>
        <taxon>Pentapetalae</taxon>
        <taxon>rosids</taxon>
        <taxon>fabids</taxon>
        <taxon>Malpighiales</taxon>
        <taxon>Rhizophoraceae</taxon>
        <taxon>Rhizophora</taxon>
    </lineage>
</organism>